<accession>A0A914V8D2</accession>
<evidence type="ECO:0000313" key="3">
    <source>
        <dbReference type="Proteomes" id="UP000887566"/>
    </source>
</evidence>
<dbReference type="WBParaSite" id="PSAMB.scaffold15683size1507.g36619.t1">
    <property type="protein sequence ID" value="PSAMB.scaffold15683size1507.g36619.t1"/>
    <property type="gene ID" value="PSAMB.scaffold15683size1507.g36619"/>
</dbReference>
<keyword evidence="3" id="KW-1185">Reference proteome</keyword>
<feature type="domain" description="CWH43-like N-terminal" evidence="2">
    <location>
        <begin position="30"/>
        <end position="127"/>
    </location>
</feature>
<feature type="transmembrane region" description="Helical" evidence="1">
    <location>
        <begin position="86"/>
        <end position="109"/>
    </location>
</feature>
<dbReference type="Pfam" id="PF10277">
    <property type="entry name" value="Frag1"/>
    <property type="match status" value="1"/>
</dbReference>
<proteinExistence type="predicted"/>
<dbReference type="GO" id="GO:0005789">
    <property type="term" value="C:endoplasmic reticulum membrane"/>
    <property type="evidence" value="ECO:0007669"/>
    <property type="project" value="TreeGrafter"/>
</dbReference>
<feature type="transmembrane region" description="Helical" evidence="1">
    <location>
        <begin position="29"/>
        <end position="50"/>
    </location>
</feature>
<protein>
    <recommendedName>
        <fullName evidence="2">CWH43-like N-terminal domain-containing protein</fullName>
    </recommendedName>
</protein>
<evidence type="ECO:0000313" key="4">
    <source>
        <dbReference type="WBParaSite" id="PSAMB.scaffold15683size1507.g36619.t1"/>
    </source>
</evidence>
<dbReference type="AlphaFoldDB" id="A0A914V8D2"/>
<keyword evidence="1" id="KW-0472">Membrane</keyword>
<dbReference type="InterPro" id="IPR019402">
    <property type="entry name" value="CWH43_N"/>
</dbReference>
<dbReference type="PANTHER" id="PTHR12892:SF15">
    <property type="entry name" value="POST-GPI ATTACHMENT TO PROTEINS FACTOR 2-LIKE"/>
    <property type="match status" value="1"/>
</dbReference>
<evidence type="ECO:0000259" key="2">
    <source>
        <dbReference type="Pfam" id="PF10277"/>
    </source>
</evidence>
<evidence type="ECO:0000256" key="1">
    <source>
        <dbReference type="SAM" id="Phobius"/>
    </source>
</evidence>
<reference evidence="4" key="1">
    <citation type="submission" date="2022-11" db="UniProtKB">
        <authorList>
            <consortium name="WormBaseParasite"/>
        </authorList>
    </citation>
    <scope>IDENTIFICATION</scope>
</reference>
<dbReference type="PANTHER" id="PTHR12892">
    <property type="entry name" value="FGF RECEPTOR ACTIVATING PROTEIN 1"/>
    <property type="match status" value="1"/>
</dbReference>
<keyword evidence="1" id="KW-1133">Transmembrane helix</keyword>
<organism evidence="3 4">
    <name type="scientific">Plectus sambesii</name>
    <dbReference type="NCBI Taxonomy" id="2011161"/>
    <lineage>
        <taxon>Eukaryota</taxon>
        <taxon>Metazoa</taxon>
        <taxon>Ecdysozoa</taxon>
        <taxon>Nematoda</taxon>
        <taxon>Chromadorea</taxon>
        <taxon>Plectida</taxon>
        <taxon>Plectina</taxon>
        <taxon>Plectoidea</taxon>
        <taxon>Plectidae</taxon>
        <taxon>Plectus</taxon>
    </lineage>
</organism>
<keyword evidence="1" id="KW-0812">Transmembrane</keyword>
<name>A0A914V8D2_9BILA</name>
<dbReference type="GO" id="GO:0000139">
    <property type="term" value="C:Golgi membrane"/>
    <property type="evidence" value="ECO:0007669"/>
    <property type="project" value="InterPro"/>
</dbReference>
<dbReference type="InterPro" id="IPR039545">
    <property type="entry name" value="PGAP2"/>
</dbReference>
<sequence>MPSSRLPVSDAMPQPKHTHPLVMFPMRTIAIFGAFMPGFGCYAVIAYTYLFQMDRVKNFTSTDCPNVSSSLPPVSYSIGVWEPQRFFWLFILMGHVPPRLFFGALYYAFFASSNSIHARSSWYTVLNKIYA</sequence>
<dbReference type="GO" id="GO:0006506">
    <property type="term" value="P:GPI anchor biosynthetic process"/>
    <property type="evidence" value="ECO:0007669"/>
    <property type="project" value="TreeGrafter"/>
</dbReference>
<dbReference type="Proteomes" id="UP000887566">
    <property type="component" value="Unplaced"/>
</dbReference>